<dbReference type="OrthoDB" id="5097961at2759"/>
<dbReference type="InterPro" id="IPR010730">
    <property type="entry name" value="HET"/>
</dbReference>
<dbReference type="EMBL" id="PVQB02000025">
    <property type="protein sequence ID" value="KAF4345565.1"/>
    <property type="molecule type" value="Genomic_DNA"/>
</dbReference>
<name>A0A9P5E513_9HYPO</name>
<accession>A0A9P5E513</accession>
<evidence type="ECO:0000313" key="3">
    <source>
        <dbReference type="Proteomes" id="UP000730481"/>
    </source>
</evidence>
<dbReference type="Proteomes" id="UP000730481">
    <property type="component" value="Unassembled WGS sequence"/>
</dbReference>
<protein>
    <recommendedName>
        <fullName evidence="1">Heterokaryon incompatibility domain-containing protein</fullName>
    </recommendedName>
</protein>
<comment type="caution">
    <text evidence="2">The sequence shown here is derived from an EMBL/GenBank/DDBJ whole genome shotgun (WGS) entry which is preliminary data.</text>
</comment>
<gene>
    <name evidence="2" type="ORF">FBEOM_515</name>
</gene>
<evidence type="ECO:0000259" key="1">
    <source>
        <dbReference type="Pfam" id="PF06985"/>
    </source>
</evidence>
<dbReference type="PANTHER" id="PTHR33112">
    <property type="entry name" value="DOMAIN PROTEIN, PUTATIVE-RELATED"/>
    <property type="match status" value="1"/>
</dbReference>
<keyword evidence="3" id="KW-1185">Reference proteome</keyword>
<sequence>MNLKLFTSESRLFTNSGQAFAMDDQGQLCLSCLLIDFDALFKQEIKCFQLGTLAEIAQRKSCSFCRFVVQTVNILWAKWKDEVWEPSLSTSINVWIKTTLWAHYGESSEKSRNFMTPRLAPFGESPGTPYFRYRPSLGTDWQPDKNQRSFYGSPRYTLCELDRIQDPGNFEYFTEDLDQDVHQVLSRRKIPPMIDRDLLKTWIKECHENHTHYMATKDSQQALLRSTGRFRVIDVDAKSLVVPSHDIDYIALSYVWGGILHTKTDRERVEWIESLFEPTPTTESTGTSSNELEYRLCLDNLPLTIKDTIKLTKLLGWRYIWIDLLCIRQHDVVDKEALVNKMHLIYEEASFTIVAAAGKDANTPLPGLFNPRHQEFIGEIVSRYESVIVAPSRPTLPDLLAETVWTSRGWTFQEDVLSRCCLYFTETEVFYSCSPTMYSSTKSTTEEDSSSEDDYDFGGAVQRLHPNEKNRSFEEYANFATEYSKRYLTNPTDAVGAMMGILNKFSITPKTAANIEAHGILSDLLEKALLWVSLKENSLQRREGFPSWSWAGWSGPVTYQIEHLGSPSSPMWLFQLRE</sequence>
<dbReference type="PANTHER" id="PTHR33112:SF12">
    <property type="entry name" value="HETEROKARYON INCOMPATIBILITY DOMAIN-CONTAINING PROTEIN"/>
    <property type="match status" value="1"/>
</dbReference>
<reference evidence="2" key="2">
    <citation type="submission" date="2020-02" db="EMBL/GenBank/DDBJ databases">
        <title>Identification and distribution of gene clusters putatively required for synthesis of sphingolipid metabolism inhibitors in phylogenetically diverse species of the filamentous fungus Fusarium.</title>
        <authorList>
            <person name="Kim H.-S."/>
            <person name="Busman M."/>
            <person name="Brown D.W."/>
            <person name="Divon H."/>
            <person name="Uhlig S."/>
            <person name="Proctor R.H."/>
        </authorList>
    </citation>
    <scope>NUCLEOTIDE SEQUENCE</scope>
    <source>
        <strain evidence="2">NRRL 25174</strain>
    </source>
</reference>
<dbReference type="Pfam" id="PF06985">
    <property type="entry name" value="HET"/>
    <property type="match status" value="1"/>
</dbReference>
<reference evidence="2" key="1">
    <citation type="journal article" date="2017" name="Mycologia">
        <title>Fusarium algeriense, sp. nov., a novel toxigenic crown rot pathogen of durum wheat from Algeria is nested in the Fusarium burgessii species complex.</title>
        <authorList>
            <person name="Laraba I."/>
            <person name="Keddad A."/>
            <person name="Boureghda H."/>
            <person name="Abdallah N."/>
            <person name="Vaughan M.M."/>
            <person name="Proctor R.H."/>
            <person name="Busman M."/>
            <person name="O'Donnell K."/>
        </authorList>
    </citation>
    <scope>NUCLEOTIDE SEQUENCE</scope>
    <source>
        <strain evidence="2">NRRL 25174</strain>
    </source>
</reference>
<organism evidence="2 3">
    <name type="scientific">Fusarium beomiforme</name>
    <dbReference type="NCBI Taxonomy" id="44412"/>
    <lineage>
        <taxon>Eukaryota</taxon>
        <taxon>Fungi</taxon>
        <taxon>Dikarya</taxon>
        <taxon>Ascomycota</taxon>
        <taxon>Pezizomycotina</taxon>
        <taxon>Sordariomycetes</taxon>
        <taxon>Hypocreomycetidae</taxon>
        <taxon>Hypocreales</taxon>
        <taxon>Nectriaceae</taxon>
        <taxon>Fusarium</taxon>
        <taxon>Fusarium burgessii species complex</taxon>
    </lineage>
</organism>
<feature type="domain" description="Heterokaryon incompatibility" evidence="1">
    <location>
        <begin position="249"/>
        <end position="414"/>
    </location>
</feature>
<dbReference type="AlphaFoldDB" id="A0A9P5E513"/>
<evidence type="ECO:0000313" key="2">
    <source>
        <dbReference type="EMBL" id="KAF4345565.1"/>
    </source>
</evidence>
<proteinExistence type="predicted"/>